<dbReference type="EMBL" id="BMDO01000008">
    <property type="protein sequence ID" value="GGI51616.1"/>
    <property type="molecule type" value="Genomic_DNA"/>
</dbReference>
<organism evidence="1 2">
    <name type="scientific">Mucilaginibacter galii</name>
    <dbReference type="NCBI Taxonomy" id="2005073"/>
    <lineage>
        <taxon>Bacteria</taxon>
        <taxon>Pseudomonadati</taxon>
        <taxon>Bacteroidota</taxon>
        <taxon>Sphingobacteriia</taxon>
        <taxon>Sphingobacteriales</taxon>
        <taxon>Sphingobacteriaceae</taxon>
        <taxon>Mucilaginibacter</taxon>
    </lineage>
</organism>
<gene>
    <name evidence="1" type="ORF">GCM10011425_28280</name>
</gene>
<name>A0A917JAG1_9SPHI</name>
<comment type="caution">
    <text evidence="1">The sequence shown here is derived from an EMBL/GenBank/DDBJ whole genome shotgun (WGS) entry which is preliminary data.</text>
</comment>
<evidence type="ECO:0000313" key="1">
    <source>
        <dbReference type="EMBL" id="GGI51616.1"/>
    </source>
</evidence>
<evidence type="ECO:0000313" key="2">
    <source>
        <dbReference type="Proteomes" id="UP000662074"/>
    </source>
</evidence>
<protein>
    <submittedName>
        <fullName evidence="1">Uncharacterized protein</fullName>
    </submittedName>
</protein>
<accession>A0A917JAG1</accession>
<dbReference type="AlphaFoldDB" id="A0A917JAG1"/>
<reference evidence="1" key="2">
    <citation type="submission" date="2020-09" db="EMBL/GenBank/DDBJ databases">
        <authorList>
            <person name="Sun Q."/>
            <person name="Sedlacek I."/>
        </authorList>
    </citation>
    <scope>NUCLEOTIDE SEQUENCE</scope>
    <source>
        <strain evidence="1">CCM 8711</strain>
    </source>
</reference>
<dbReference type="Proteomes" id="UP000662074">
    <property type="component" value="Unassembled WGS sequence"/>
</dbReference>
<keyword evidence="2" id="KW-1185">Reference proteome</keyword>
<sequence>MSNTPPWPSPKGREIKEVVAKQMPLKDAGLPAHPIMSWPCMVAGIALDRPFGSFVAMTKELATRAAKSETN</sequence>
<proteinExistence type="predicted"/>
<reference evidence="1" key="1">
    <citation type="journal article" date="2014" name="Int. J. Syst. Evol. Microbiol.">
        <title>Complete genome sequence of Corynebacterium casei LMG S-19264T (=DSM 44701T), isolated from a smear-ripened cheese.</title>
        <authorList>
            <consortium name="US DOE Joint Genome Institute (JGI-PGF)"/>
            <person name="Walter F."/>
            <person name="Albersmeier A."/>
            <person name="Kalinowski J."/>
            <person name="Ruckert C."/>
        </authorList>
    </citation>
    <scope>NUCLEOTIDE SEQUENCE</scope>
    <source>
        <strain evidence="1">CCM 8711</strain>
    </source>
</reference>